<organism evidence="1 2">
    <name type="scientific">Selenomonas artemidis F0399</name>
    <dbReference type="NCBI Taxonomy" id="749551"/>
    <lineage>
        <taxon>Bacteria</taxon>
        <taxon>Bacillati</taxon>
        <taxon>Bacillota</taxon>
        <taxon>Negativicutes</taxon>
        <taxon>Selenomonadales</taxon>
        <taxon>Selenomonadaceae</taxon>
        <taxon>Selenomonas</taxon>
    </lineage>
</organism>
<gene>
    <name evidence="1" type="ORF">HMPREF9555_00750</name>
</gene>
<proteinExistence type="predicted"/>
<dbReference type="HOGENOM" id="CLU_3157672_0_0_9"/>
<comment type="caution">
    <text evidence="1">The sequence shown here is derived from an EMBL/GenBank/DDBJ whole genome shotgun (WGS) entry which is preliminary data.</text>
</comment>
<accession>E7N197</accession>
<dbReference type="STRING" id="749551.HMPREF9555_00750"/>
<keyword evidence="2" id="KW-1185">Reference proteome</keyword>
<name>E7N197_9FIRM</name>
<reference evidence="1 2" key="1">
    <citation type="submission" date="2010-08" db="EMBL/GenBank/DDBJ databases">
        <authorList>
            <person name="Weinstock G."/>
            <person name="Sodergren E."/>
            <person name="Clifton S."/>
            <person name="Fulton L."/>
            <person name="Fulton B."/>
            <person name="Courtney L."/>
            <person name="Fronick C."/>
            <person name="Harrison M."/>
            <person name="Strong C."/>
            <person name="Farmer C."/>
            <person name="Delahaunty K."/>
            <person name="Markovic C."/>
            <person name="Hall O."/>
            <person name="Minx P."/>
            <person name="Tomlinson C."/>
            <person name="Mitreva M."/>
            <person name="Hou S."/>
            <person name="Chen J."/>
            <person name="Wollam A."/>
            <person name="Pepin K.H."/>
            <person name="Johnson M."/>
            <person name="Bhonagiri V."/>
            <person name="Zhang X."/>
            <person name="Suruliraj S."/>
            <person name="Warren W."/>
            <person name="Chinwalla A."/>
            <person name="Mardis E.R."/>
            <person name="Wilson R.K."/>
        </authorList>
    </citation>
    <scope>NUCLEOTIDE SEQUENCE [LARGE SCALE GENOMIC DNA]</scope>
    <source>
        <strain evidence="1 2">F0399</strain>
    </source>
</reference>
<dbReference type="EMBL" id="AECV01000013">
    <property type="protein sequence ID" value="EFW29998.1"/>
    <property type="molecule type" value="Genomic_DNA"/>
</dbReference>
<dbReference type="AlphaFoldDB" id="E7N197"/>
<evidence type="ECO:0000313" key="2">
    <source>
        <dbReference type="Proteomes" id="UP000004633"/>
    </source>
</evidence>
<dbReference type="Proteomes" id="UP000004633">
    <property type="component" value="Unassembled WGS sequence"/>
</dbReference>
<sequence length="48" mass="5300">MESLTIYGKFSYVGGYCTGTKYTTSSVFGTWGYLPNIEYKEIQCGIAA</sequence>
<evidence type="ECO:0000313" key="1">
    <source>
        <dbReference type="EMBL" id="EFW29998.1"/>
    </source>
</evidence>
<protein>
    <submittedName>
        <fullName evidence="1">Uncharacterized protein</fullName>
    </submittedName>
</protein>